<dbReference type="GeneID" id="8297280"/>
<dbReference type="Proteomes" id="UP000002037">
    <property type="component" value="Unassembled WGS sequence"/>
</dbReference>
<dbReference type="HOGENOM" id="CLU_906128_0_0_1"/>
<evidence type="ECO:0000256" key="1">
    <source>
        <dbReference type="PROSITE-ProRule" id="PRU00221"/>
    </source>
</evidence>
<sequence>MPDKSMGVTSRAMKVDCLIDSRDLNKNSNSKVSTLECTNNYLVSGTFEGGYVLSDVSDPENVKNLGEYQVTNNIDGITNHVIINERDNELIISSNDKNIRVIDLKTNKVKSTKSMTFPVNCAVLNSRNTNEIFITGDNTNCFIQDKRENGEKPLIFSKHFDFGFGCDWSPINENLLLTGNQDCTVKIWDRRKPQQSLQTWSGTLGFSDASYGGPVRNCKFSHNGEYIAWAESLDHVGIIETSSLLTSRRRVTPRVQSIDFIGKCCGLRFAPMEQGHGEQLVIGVIDCPLGGILSYKLESKCKPLDYDFYF</sequence>
<dbReference type="SMART" id="SM00320">
    <property type="entry name" value="WD40"/>
    <property type="match status" value="2"/>
</dbReference>
<keyword evidence="3" id="KW-1185">Reference proteome</keyword>
<name>C5M3R5_CANTT</name>
<dbReference type="Gene3D" id="2.130.10.10">
    <property type="entry name" value="YVTN repeat-like/Quinoprotein amine dehydrogenase"/>
    <property type="match status" value="1"/>
</dbReference>
<proteinExistence type="predicted"/>
<protein>
    <submittedName>
        <fullName evidence="2">Uncharacterized protein</fullName>
    </submittedName>
</protein>
<dbReference type="eggNOG" id="ENOG502QPI7">
    <property type="taxonomic scope" value="Eukaryota"/>
</dbReference>
<reference evidence="2 3" key="1">
    <citation type="journal article" date="2009" name="Nature">
        <title>Evolution of pathogenicity and sexual reproduction in eight Candida genomes.</title>
        <authorList>
            <person name="Butler G."/>
            <person name="Rasmussen M.D."/>
            <person name="Lin M.F."/>
            <person name="Santos M.A."/>
            <person name="Sakthikumar S."/>
            <person name="Munro C.A."/>
            <person name="Rheinbay E."/>
            <person name="Grabherr M."/>
            <person name="Forche A."/>
            <person name="Reedy J.L."/>
            <person name="Agrafioti I."/>
            <person name="Arnaud M.B."/>
            <person name="Bates S."/>
            <person name="Brown A.J."/>
            <person name="Brunke S."/>
            <person name="Costanzo M.C."/>
            <person name="Fitzpatrick D.A."/>
            <person name="de Groot P.W."/>
            <person name="Harris D."/>
            <person name="Hoyer L.L."/>
            <person name="Hube B."/>
            <person name="Klis F.M."/>
            <person name="Kodira C."/>
            <person name="Lennard N."/>
            <person name="Logue M.E."/>
            <person name="Martin R."/>
            <person name="Neiman A.M."/>
            <person name="Nikolaou E."/>
            <person name="Quail M.A."/>
            <person name="Quinn J."/>
            <person name="Santos M.C."/>
            <person name="Schmitzberger F.F."/>
            <person name="Sherlock G."/>
            <person name="Shah P."/>
            <person name="Silverstein K.A."/>
            <person name="Skrzypek M.S."/>
            <person name="Soll D."/>
            <person name="Staggs R."/>
            <person name="Stansfield I."/>
            <person name="Stumpf M.P."/>
            <person name="Sudbery P.E."/>
            <person name="Srikantha T."/>
            <person name="Zeng Q."/>
            <person name="Berman J."/>
            <person name="Berriman M."/>
            <person name="Heitman J."/>
            <person name="Gow N.A."/>
            <person name="Lorenz M.C."/>
            <person name="Birren B.W."/>
            <person name="Kellis M."/>
            <person name="Cuomo C.A."/>
        </authorList>
    </citation>
    <scope>NUCLEOTIDE SEQUENCE [LARGE SCALE GENOMIC DNA]</scope>
    <source>
        <strain evidence="3">ATCC MYA-3404 / T1</strain>
    </source>
</reference>
<feature type="repeat" description="WD" evidence="1">
    <location>
        <begin position="172"/>
        <end position="198"/>
    </location>
</feature>
<accession>C5M3R5</accession>
<dbReference type="PANTHER" id="PTHR43991">
    <property type="entry name" value="WD REPEAT PROTEIN (AFU_ORTHOLOGUE AFUA_8G05640)-RELATED"/>
    <property type="match status" value="1"/>
</dbReference>
<evidence type="ECO:0000313" key="3">
    <source>
        <dbReference type="Proteomes" id="UP000002037"/>
    </source>
</evidence>
<keyword evidence="1" id="KW-0853">WD repeat</keyword>
<dbReference type="VEuPathDB" id="FungiDB:CTRG_00704"/>
<organism evidence="2 3">
    <name type="scientific">Candida tropicalis (strain ATCC MYA-3404 / T1)</name>
    <name type="common">Yeast</name>
    <dbReference type="NCBI Taxonomy" id="294747"/>
    <lineage>
        <taxon>Eukaryota</taxon>
        <taxon>Fungi</taxon>
        <taxon>Dikarya</taxon>
        <taxon>Ascomycota</taxon>
        <taxon>Saccharomycotina</taxon>
        <taxon>Pichiomycetes</taxon>
        <taxon>Debaryomycetaceae</taxon>
        <taxon>Candida/Lodderomyces clade</taxon>
        <taxon>Candida</taxon>
    </lineage>
</organism>
<dbReference type="InterPro" id="IPR036322">
    <property type="entry name" value="WD40_repeat_dom_sf"/>
</dbReference>
<dbReference type="InterPro" id="IPR015943">
    <property type="entry name" value="WD40/YVTN_repeat-like_dom_sf"/>
</dbReference>
<gene>
    <name evidence="2" type="ORF">CTRG_00704</name>
</gene>
<dbReference type="PANTHER" id="PTHR43991:SF12">
    <property type="entry name" value="WD REPEAT PROTEIN (AFU_ORTHOLOGUE AFUA_8G05640)"/>
    <property type="match status" value="1"/>
</dbReference>
<dbReference type="KEGG" id="ctp:CTRG_00704"/>
<dbReference type="PROSITE" id="PS50082">
    <property type="entry name" value="WD_REPEATS_2"/>
    <property type="match status" value="1"/>
</dbReference>
<dbReference type="RefSeq" id="XP_002545923.1">
    <property type="nucleotide sequence ID" value="XM_002545877.1"/>
</dbReference>
<dbReference type="OrthoDB" id="20669at2759"/>
<evidence type="ECO:0000313" key="2">
    <source>
        <dbReference type="EMBL" id="EER35965.1"/>
    </source>
</evidence>
<dbReference type="SUPFAM" id="SSF50978">
    <property type="entry name" value="WD40 repeat-like"/>
    <property type="match status" value="1"/>
</dbReference>
<dbReference type="AlphaFoldDB" id="C5M3R5"/>
<dbReference type="EMBL" id="GG692395">
    <property type="protein sequence ID" value="EER35965.1"/>
    <property type="molecule type" value="Genomic_DNA"/>
</dbReference>
<dbReference type="STRING" id="294747.C5M3R5"/>
<dbReference type="InterPro" id="IPR001680">
    <property type="entry name" value="WD40_rpt"/>
</dbReference>
<dbReference type="Pfam" id="PF00400">
    <property type="entry name" value="WD40"/>
    <property type="match status" value="1"/>
</dbReference>